<dbReference type="Pfam" id="PF13484">
    <property type="entry name" value="Fer4_16"/>
    <property type="match status" value="1"/>
</dbReference>
<feature type="binding site" evidence="9">
    <location>
        <position position="133"/>
    </location>
    <ligand>
        <name>cob(II)alamin</name>
        <dbReference type="ChEBI" id="CHEBI:16304"/>
    </ligand>
</feature>
<feature type="binding site" evidence="9">
    <location>
        <position position="216"/>
    </location>
    <ligand>
        <name>cob(II)alamin</name>
        <dbReference type="ChEBI" id="CHEBI:16304"/>
    </ligand>
</feature>
<dbReference type="Pfam" id="PF08331">
    <property type="entry name" value="QueG_DUF1730"/>
    <property type="match status" value="1"/>
</dbReference>
<evidence type="ECO:0000256" key="5">
    <source>
        <dbReference type="ARBA" id="ARBA00022785"/>
    </source>
</evidence>
<dbReference type="InParanoid" id="A0A212QQU1"/>
<dbReference type="Gene3D" id="3.30.70.20">
    <property type="match status" value="1"/>
</dbReference>
<dbReference type="PROSITE" id="PS51379">
    <property type="entry name" value="4FE4S_FER_2"/>
    <property type="match status" value="1"/>
</dbReference>
<sequence length="355" mass="40500">MVLKERLKAYARSLGFDLIGVAAAGPTPSADRYEEWVRAGRAATMAYLTRPEAIEKRRDVRHLWPEARSVIVGAMNYYAGDFPPPREDVPQGRVARYAWGEDYHEVLRERLEALLEFLNREAGRPVRGRIYVDTGPVLERAWAVQAGLGWIGKNSMLIHPRLGSYLFLGILLVDLELEPDPPFPTDHCGTCTRCIEACPTRCIRPDRTLEAERCLSYLTIERREEIPMERRAAIGDWIFGCDICQEVCPWNRRFARPTAEPAFQPREGIPRLALAEILGMDEAAFRARFRRSAIRRAKRRGLVRNALVVAGNLRARSLRPLLERWRADEDPILQEHAAWALERIEEAQVLLEGPG</sequence>
<dbReference type="FunCoup" id="A0A212QQU1">
    <property type="interactions" value="127"/>
</dbReference>
<dbReference type="GO" id="GO:0051539">
    <property type="term" value="F:4 iron, 4 sulfur cluster binding"/>
    <property type="evidence" value="ECO:0007669"/>
    <property type="project" value="UniProtKB-KW"/>
</dbReference>
<dbReference type="HAMAP" id="MF_00916">
    <property type="entry name" value="QueG"/>
    <property type="match status" value="1"/>
</dbReference>
<dbReference type="PANTHER" id="PTHR30002">
    <property type="entry name" value="EPOXYQUEUOSINE REDUCTASE"/>
    <property type="match status" value="1"/>
</dbReference>
<dbReference type="EMBL" id="FYEK01000020">
    <property type="protein sequence ID" value="SNB61895.1"/>
    <property type="molecule type" value="Genomic_DNA"/>
</dbReference>
<keyword evidence="4 9" id="KW-0479">Metal-binding</keyword>
<protein>
    <recommendedName>
        <fullName evidence="9">Epoxyqueuosine reductase</fullName>
        <ecNumber evidence="9">1.17.99.6</ecNumber>
    </recommendedName>
    <alternativeName>
        <fullName evidence="9">Queuosine biosynthesis protein QueG</fullName>
    </alternativeName>
</protein>
<feature type="binding site" evidence="9">
    <location>
        <position position="191"/>
    </location>
    <ligand>
        <name>[4Fe-4S] cluster</name>
        <dbReference type="ChEBI" id="CHEBI:49883"/>
        <label>1</label>
    </ligand>
</feature>
<dbReference type="GO" id="GO:0052693">
    <property type="term" value="F:epoxyqueuosine reductase activity"/>
    <property type="evidence" value="ECO:0007669"/>
    <property type="project" value="UniProtKB-UniRule"/>
</dbReference>
<keyword evidence="9" id="KW-0170">Cobalt</keyword>
<dbReference type="InterPro" id="IPR013542">
    <property type="entry name" value="QueG_DUF1730"/>
</dbReference>
<accession>A0A212QQU1</accession>
<feature type="binding site" evidence="9">
    <location>
        <begin position="241"/>
        <end position="242"/>
    </location>
    <ligand>
        <name>cob(II)alamin</name>
        <dbReference type="ChEBI" id="CHEBI:16304"/>
    </ligand>
</feature>
<feature type="binding site" evidence="9">
    <location>
        <position position="244"/>
    </location>
    <ligand>
        <name>[4Fe-4S] cluster</name>
        <dbReference type="ChEBI" id="CHEBI:49883"/>
        <label>2</label>
    </ligand>
</feature>
<feature type="binding site" evidence="9">
    <location>
        <position position="168"/>
    </location>
    <ligand>
        <name>cob(II)alamin</name>
        <dbReference type="ChEBI" id="CHEBI:16304"/>
    </ligand>
</feature>
<comment type="function">
    <text evidence="9">Catalyzes the conversion of epoxyqueuosine (oQ) to queuosine (Q), which is a hypermodified base found in the wobble positions of tRNA(Asp), tRNA(Asn), tRNA(His) and tRNA(Tyr).</text>
</comment>
<feature type="active site" description="Proton donor" evidence="9">
    <location>
        <position position="133"/>
    </location>
</feature>
<keyword evidence="3 9" id="KW-0819">tRNA processing</keyword>
<comment type="cofactor">
    <cofactor evidence="9">
        <name>cob(II)alamin</name>
        <dbReference type="ChEBI" id="CHEBI:16304"/>
    </cofactor>
</comment>
<gene>
    <name evidence="9" type="primary">queG</name>
    <name evidence="11" type="ORF">SAMN02746019_00027390</name>
</gene>
<evidence type="ECO:0000256" key="4">
    <source>
        <dbReference type="ARBA" id="ARBA00022723"/>
    </source>
</evidence>
<dbReference type="OrthoDB" id="9784571at2"/>
<evidence type="ECO:0000256" key="8">
    <source>
        <dbReference type="ARBA" id="ARBA00023014"/>
    </source>
</evidence>
<evidence type="ECO:0000313" key="12">
    <source>
        <dbReference type="Proteomes" id="UP000197025"/>
    </source>
</evidence>
<feature type="binding site" evidence="9">
    <location>
        <position position="198"/>
    </location>
    <ligand>
        <name>[4Fe-4S] cluster</name>
        <dbReference type="ChEBI" id="CHEBI:49883"/>
        <label>2</label>
    </ligand>
</feature>
<keyword evidence="6 9" id="KW-0560">Oxidoreductase</keyword>
<dbReference type="PANTHER" id="PTHR30002:SF4">
    <property type="entry name" value="EPOXYQUEUOSINE REDUCTASE"/>
    <property type="match status" value="1"/>
</dbReference>
<feature type="binding site" evidence="9">
    <location>
        <position position="248"/>
    </location>
    <ligand>
        <name>[4Fe-4S] cluster</name>
        <dbReference type="ChEBI" id="CHEBI:49883"/>
        <label>1</label>
    </ligand>
</feature>
<name>A0A212QQU1_9CHLR</name>
<comment type="catalytic activity">
    <reaction evidence="9">
        <text>epoxyqueuosine(34) in tRNA + AH2 = queuosine(34) in tRNA + A + H2O</text>
        <dbReference type="Rhea" id="RHEA:32159"/>
        <dbReference type="Rhea" id="RHEA-COMP:18571"/>
        <dbReference type="Rhea" id="RHEA-COMP:18582"/>
        <dbReference type="ChEBI" id="CHEBI:13193"/>
        <dbReference type="ChEBI" id="CHEBI:15377"/>
        <dbReference type="ChEBI" id="CHEBI:17499"/>
        <dbReference type="ChEBI" id="CHEBI:194431"/>
        <dbReference type="ChEBI" id="CHEBI:194443"/>
        <dbReference type="EC" id="1.17.99.6"/>
    </reaction>
</comment>
<evidence type="ECO:0000256" key="6">
    <source>
        <dbReference type="ARBA" id="ARBA00023002"/>
    </source>
</evidence>
<keyword evidence="1 9" id="KW-0004">4Fe-4S</keyword>
<comment type="similarity">
    <text evidence="9">Belongs to the QueG family.</text>
</comment>
<comment type="cofactor">
    <cofactor evidence="9">
        <name>[4Fe-4S] cluster</name>
        <dbReference type="ChEBI" id="CHEBI:49883"/>
    </cofactor>
    <text evidence="9">Binds 2 [4Fe-4S] clusters per monomer.</text>
</comment>
<dbReference type="GO" id="GO:0046872">
    <property type="term" value="F:metal ion binding"/>
    <property type="evidence" value="ECO:0007669"/>
    <property type="project" value="UniProtKB-KW"/>
</dbReference>
<dbReference type="AlphaFoldDB" id="A0A212QQU1"/>
<evidence type="ECO:0000256" key="3">
    <source>
        <dbReference type="ARBA" id="ARBA00022694"/>
    </source>
</evidence>
<dbReference type="InterPro" id="IPR004453">
    <property type="entry name" value="QueG"/>
</dbReference>
<dbReference type="InterPro" id="IPR017900">
    <property type="entry name" value="4Fe4S_Fe_S_CS"/>
</dbReference>
<feature type="binding site" evidence="9">
    <location>
        <position position="188"/>
    </location>
    <ligand>
        <name>[4Fe-4S] cluster</name>
        <dbReference type="ChEBI" id="CHEBI:49883"/>
        <label>1</label>
    </ligand>
</feature>
<keyword evidence="8 9" id="KW-0411">Iron-sulfur</keyword>
<feature type="binding site" evidence="9">
    <location>
        <position position="241"/>
    </location>
    <ligand>
        <name>[4Fe-4S] cluster</name>
        <dbReference type="ChEBI" id="CHEBI:49883"/>
        <label>2</label>
    </ligand>
</feature>
<keyword evidence="12" id="KW-1185">Reference proteome</keyword>
<evidence type="ECO:0000256" key="2">
    <source>
        <dbReference type="ARBA" id="ARBA00022490"/>
    </source>
</evidence>
<dbReference type="PROSITE" id="PS00198">
    <property type="entry name" value="4FE4S_FER_1"/>
    <property type="match status" value="1"/>
</dbReference>
<keyword evidence="2 9" id="KW-0963">Cytoplasm</keyword>
<comment type="subcellular location">
    <subcellularLocation>
        <location evidence="9">Cytoplasm</location>
    </subcellularLocation>
</comment>
<comment type="subunit">
    <text evidence="9">Monomer.</text>
</comment>
<feature type="binding site" evidence="9">
    <location>
        <position position="154"/>
    </location>
    <ligand>
        <name>cob(II)alamin</name>
        <dbReference type="ChEBI" id="CHEBI:16304"/>
    </ligand>
</feature>
<dbReference type="UniPathway" id="UPA00392"/>
<comment type="pathway">
    <text evidence="9">tRNA modification; tRNA-queuosine biosynthesis.</text>
</comment>
<dbReference type="GO" id="GO:0008616">
    <property type="term" value="P:tRNA queuosine(34) biosynthetic process"/>
    <property type="evidence" value="ECO:0007669"/>
    <property type="project" value="UniProtKB-UniRule"/>
</dbReference>
<feature type="binding site" evidence="9">
    <location>
        <position position="157"/>
    </location>
    <ligand>
        <name>cob(II)alamin</name>
        <dbReference type="ChEBI" id="CHEBI:16304"/>
    </ligand>
</feature>
<evidence type="ECO:0000256" key="7">
    <source>
        <dbReference type="ARBA" id="ARBA00023004"/>
    </source>
</evidence>
<comment type="caution">
    <text evidence="9">Lacks conserved residue(s) required for the propagation of feature annotation.</text>
</comment>
<feature type="binding site" evidence="9">
    <location>
        <position position="194"/>
    </location>
    <ligand>
        <name>[4Fe-4S] cluster</name>
        <dbReference type="ChEBI" id="CHEBI:49883"/>
        <label>1</label>
    </ligand>
</feature>
<dbReference type="RefSeq" id="WP_088570659.1">
    <property type="nucleotide sequence ID" value="NZ_FYEK01000020.1"/>
</dbReference>
<keyword evidence="5 9" id="KW-0671">Queuosine biosynthesis</keyword>
<dbReference type="InterPro" id="IPR017896">
    <property type="entry name" value="4Fe4S_Fe-S-bd"/>
</dbReference>
<feature type="binding site" evidence="9">
    <location>
        <position position="214"/>
    </location>
    <ligand>
        <name>[4Fe-4S] cluster</name>
        <dbReference type="ChEBI" id="CHEBI:49883"/>
        <label>2</label>
    </ligand>
</feature>
<dbReference type="NCBIfam" id="TIGR00276">
    <property type="entry name" value="tRNA epoxyqueuosine(34) reductase QueG"/>
    <property type="match status" value="1"/>
</dbReference>
<evidence type="ECO:0000259" key="10">
    <source>
        <dbReference type="PROSITE" id="PS51379"/>
    </source>
</evidence>
<reference evidence="12" key="1">
    <citation type="submission" date="2017-06" db="EMBL/GenBank/DDBJ databases">
        <authorList>
            <person name="Varghese N."/>
            <person name="Submissions S."/>
        </authorList>
    </citation>
    <scope>NUCLEOTIDE SEQUENCE [LARGE SCALE GENOMIC DNA]</scope>
    <source>
        <strain evidence="12">JAD2</strain>
    </source>
</reference>
<evidence type="ECO:0000313" key="11">
    <source>
        <dbReference type="EMBL" id="SNB61895.1"/>
    </source>
</evidence>
<dbReference type="EC" id="1.17.99.6" evidence="9"/>
<dbReference type="SUPFAM" id="SSF46548">
    <property type="entry name" value="alpha-helical ferredoxin"/>
    <property type="match status" value="1"/>
</dbReference>
<dbReference type="Proteomes" id="UP000197025">
    <property type="component" value="Unassembled WGS sequence"/>
</dbReference>
<evidence type="ECO:0000256" key="1">
    <source>
        <dbReference type="ARBA" id="ARBA00022485"/>
    </source>
</evidence>
<keyword evidence="7 9" id="KW-0408">Iron</keyword>
<feature type="domain" description="4Fe-4S ferredoxin-type" evidence="10">
    <location>
        <begin position="179"/>
        <end position="208"/>
    </location>
</feature>
<keyword evidence="9" id="KW-0846">Cobalamin</keyword>
<proteinExistence type="inferred from homology"/>
<evidence type="ECO:0000256" key="9">
    <source>
        <dbReference type="HAMAP-Rule" id="MF_00916"/>
    </source>
</evidence>
<organism evidence="11 12">
    <name type="scientific">Thermoflexus hugenholtzii JAD2</name>
    <dbReference type="NCBI Taxonomy" id="877466"/>
    <lineage>
        <taxon>Bacteria</taxon>
        <taxon>Bacillati</taxon>
        <taxon>Chloroflexota</taxon>
        <taxon>Thermoflexia</taxon>
        <taxon>Thermoflexales</taxon>
        <taxon>Thermoflexaceae</taxon>
        <taxon>Thermoflexus</taxon>
    </lineage>
</organism>
<feature type="binding site" evidence="9">
    <location>
        <position position="57"/>
    </location>
    <ligand>
        <name>cob(II)alamin</name>
        <dbReference type="ChEBI" id="CHEBI:16304"/>
    </ligand>
</feature>
<dbReference type="GO" id="GO:0005737">
    <property type="term" value="C:cytoplasm"/>
    <property type="evidence" value="ECO:0007669"/>
    <property type="project" value="UniProtKB-SubCell"/>
</dbReference>
<dbReference type="GO" id="GO:0031419">
    <property type="term" value="F:cobalamin binding"/>
    <property type="evidence" value="ECO:0007669"/>
    <property type="project" value="UniProtKB-KW"/>
</dbReference>